<dbReference type="PANTHER" id="PTHR43142:SF1">
    <property type="entry name" value="CARBOXYLIC ESTER HYDROLASE"/>
    <property type="match status" value="1"/>
</dbReference>
<organism evidence="7 8">
    <name type="scientific">Periplaneta americana</name>
    <name type="common">American cockroach</name>
    <name type="synonym">Blatta americana</name>
    <dbReference type="NCBI Taxonomy" id="6978"/>
    <lineage>
        <taxon>Eukaryota</taxon>
        <taxon>Metazoa</taxon>
        <taxon>Ecdysozoa</taxon>
        <taxon>Arthropoda</taxon>
        <taxon>Hexapoda</taxon>
        <taxon>Insecta</taxon>
        <taxon>Pterygota</taxon>
        <taxon>Neoptera</taxon>
        <taxon>Polyneoptera</taxon>
        <taxon>Dictyoptera</taxon>
        <taxon>Blattodea</taxon>
        <taxon>Blattoidea</taxon>
        <taxon>Blattidae</taxon>
        <taxon>Blattinae</taxon>
        <taxon>Periplaneta</taxon>
    </lineage>
</organism>
<evidence type="ECO:0000259" key="6">
    <source>
        <dbReference type="Pfam" id="PF00135"/>
    </source>
</evidence>
<dbReference type="Proteomes" id="UP001148838">
    <property type="component" value="Unassembled WGS sequence"/>
</dbReference>
<dbReference type="EMBL" id="JAJSOF020000003">
    <property type="protein sequence ID" value="KAJ4450087.1"/>
    <property type="molecule type" value="Genomic_DNA"/>
</dbReference>
<evidence type="ECO:0000256" key="3">
    <source>
        <dbReference type="ARBA" id="ARBA00022801"/>
    </source>
</evidence>
<feature type="non-terminal residue" evidence="7">
    <location>
        <position position="1"/>
    </location>
</feature>
<evidence type="ECO:0000313" key="7">
    <source>
        <dbReference type="EMBL" id="KAJ4450087.1"/>
    </source>
</evidence>
<keyword evidence="3" id="KW-0378">Hydrolase</keyword>
<sequence length="483" mass="53440">PVRQNCSTMASVSLIAVLILVIIFECTTAEEEEEPPVVKIEQGTLKGLNGFSIREKPFLAFLGIPYAKPPVGDLRFKDPQPPEPWEGIREAFEEGEICPQVGLLSGKTEGDEGCLFLNVFTNKLPASSNDLKPVMVWLHGGAFVTGSSTSIMFGPDHLLTEDVVLVTINYRLGILGFLALPDIGIHGNFGMKDQVMALRWVKKNIEAFGGDPNRVTLFGNCAGAASVQYHLLSPMSAGLFHRAISQSGSALDYWAYAEPDYLREAGFKVGAKIGCSASTSKELLECFDKKTGRDFVNIIGHEDDTGIAIGEFTPTREDGSGAETFLPDRPSKLIADKKFHAIPYMIGFNSREGLTFQQRELINTFRLFTLSVTEAESFWDKLDNNFDKSVARVAEKDVSKVKEASQNIKKVYFEDKKPSKETLDNFIEVSTQCLSDMAYFIGADRTVKMQAPYSTAPVYYYYFEFDGQLGLTKRALKLTKPGE</sequence>
<keyword evidence="8" id="KW-1185">Reference proteome</keyword>
<gene>
    <name evidence="7" type="ORF">ANN_01494</name>
</gene>
<comment type="similarity">
    <text evidence="1">Belongs to the type-B carboxylesterase/lipase family.</text>
</comment>
<proteinExistence type="inferred from homology"/>
<name>A0ABQ8TTQ0_PERAM</name>
<keyword evidence="5" id="KW-0732">Signal</keyword>
<dbReference type="PANTHER" id="PTHR43142">
    <property type="entry name" value="CARBOXYLIC ESTER HYDROLASE"/>
    <property type="match status" value="1"/>
</dbReference>
<dbReference type="InterPro" id="IPR002018">
    <property type="entry name" value="CarbesteraseB"/>
</dbReference>
<dbReference type="SUPFAM" id="SSF53474">
    <property type="entry name" value="alpha/beta-Hydrolases"/>
    <property type="match status" value="1"/>
</dbReference>
<accession>A0ABQ8TTQ0</accession>
<evidence type="ECO:0000313" key="8">
    <source>
        <dbReference type="Proteomes" id="UP001148838"/>
    </source>
</evidence>
<keyword evidence="4" id="KW-0325">Glycoprotein</keyword>
<reference evidence="7 8" key="1">
    <citation type="journal article" date="2022" name="Allergy">
        <title>Genome assembly and annotation of Periplaneta americana reveal a comprehensive cockroach allergen profile.</title>
        <authorList>
            <person name="Wang L."/>
            <person name="Xiong Q."/>
            <person name="Saelim N."/>
            <person name="Wang L."/>
            <person name="Nong W."/>
            <person name="Wan A.T."/>
            <person name="Shi M."/>
            <person name="Liu X."/>
            <person name="Cao Q."/>
            <person name="Hui J.H.L."/>
            <person name="Sookrung N."/>
            <person name="Leung T.F."/>
            <person name="Tungtrongchitr A."/>
            <person name="Tsui S.K.W."/>
        </authorList>
    </citation>
    <scope>NUCLEOTIDE SEQUENCE [LARGE SCALE GENOMIC DNA]</scope>
    <source>
        <strain evidence="7">PWHHKU_190912</strain>
    </source>
</reference>
<comment type="caution">
    <text evidence="7">The sequence shown here is derived from an EMBL/GenBank/DDBJ whole genome shotgun (WGS) entry which is preliminary data.</text>
</comment>
<evidence type="ECO:0000256" key="2">
    <source>
        <dbReference type="ARBA" id="ARBA00022487"/>
    </source>
</evidence>
<dbReference type="Gene3D" id="3.40.50.1820">
    <property type="entry name" value="alpha/beta hydrolase"/>
    <property type="match status" value="1"/>
</dbReference>
<keyword evidence="2" id="KW-0719">Serine esterase</keyword>
<feature type="signal peptide" evidence="5">
    <location>
        <begin position="1"/>
        <end position="29"/>
    </location>
</feature>
<dbReference type="Pfam" id="PF00135">
    <property type="entry name" value="COesterase"/>
    <property type="match status" value="1"/>
</dbReference>
<feature type="domain" description="Carboxylesterase type B" evidence="6">
    <location>
        <begin position="35"/>
        <end position="468"/>
    </location>
</feature>
<evidence type="ECO:0000256" key="5">
    <source>
        <dbReference type="SAM" id="SignalP"/>
    </source>
</evidence>
<dbReference type="InterPro" id="IPR029058">
    <property type="entry name" value="AB_hydrolase_fold"/>
</dbReference>
<protein>
    <recommendedName>
        <fullName evidence="6">Carboxylesterase type B domain-containing protein</fullName>
    </recommendedName>
</protein>
<evidence type="ECO:0000256" key="4">
    <source>
        <dbReference type="ARBA" id="ARBA00023180"/>
    </source>
</evidence>
<feature type="chain" id="PRO_5045828896" description="Carboxylesterase type B domain-containing protein" evidence="5">
    <location>
        <begin position="30"/>
        <end position="483"/>
    </location>
</feature>
<evidence type="ECO:0000256" key="1">
    <source>
        <dbReference type="ARBA" id="ARBA00005964"/>
    </source>
</evidence>